<evidence type="ECO:0000313" key="2">
    <source>
        <dbReference type="Proteomes" id="UP000620104"/>
    </source>
</evidence>
<dbReference type="Proteomes" id="UP000620104">
    <property type="component" value="Unassembled WGS sequence"/>
</dbReference>
<reference evidence="1" key="1">
    <citation type="submission" date="2020-07" db="EMBL/GenBank/DDBJ databases">
        <title>Draft Genome Sequence of a Deep-Sea Yeast, Naganishia (Cryptococcus) liquefaciens strain N6.</title>
        <authorList>
            <person name="Han Y.W."/>
            <person name="Kajitani R."/>
            <person name="Morimoto H."/>
            <person name="Parhat M."/>
            <person name="Tsubouchi H."/>
            <person name="Bakenova O."/>
            <person name="Ogata M."/>
            <person name="Argunhan B."/>
            <person name="Aoki R."/>
            <person name="Kajiwara S."/>
            <person name="Itoh T."/>
            <person name="Iwasaki H."/>
        </authorList>
    </citation>
    <scope>NUCLEOTIDE SEQUENCE</scope>
    <source>
        <strain evidence="1">N6</strain>
    </source>
</reference>
<keyword evidence="2" id="KW-1185">Reference proteome</keyword>
<organism evidence="1 2">
    <name type="scientific">Naganishia liquefaciens</name>
    <dbReference type="NCBI Taxonomy" id="104408"/>
    <lineage>
        <taxon>Eukaryota</taxon>
        <taxon>Fungi</taxon>
        <taxon>Dikarya</taxon>
        <taxon>Basidiomycota</taxon>
        <taxon>Agaricomycotina</taxon>
        <taxon>Tremellomycetes</taxon>
        <taxon>Filobasidiales</taxon>
        <taxon>Filobasidiaceae</taxon>
        <taxon>Naganishia</taxon>
    </lineage>
</organism>
<accession>A0A8H3TUJ9</accession>
<name>A0A8H3TUJ9_9TREE</name>
<evidence type="ECO:0000313" key="1">
    <source>
        <dbReference type="EMBL" id="GHJ87500.1"/>
    </source>
</evidence>
<dbReference type="AlphaFoldDB" id="A0A8H3TUJ9"/>
<proteinExistence type="predicted"/>
<comment type="caution">
    <text evidence="1">The sequence shown here is derived from an EMBL/GenBank/DDBJ whole genome shotgun (WGS) entry which is preliminary data.</text>
</comment>
<gene>
    <name evidence="1" type="ORF">NliqN6_3902</name>
</gene>
<sequence length="193" mass="21980">MTSSDSIPPSGLDKTTLRLMNYWQRLCQGGWEYASWMDSDNGKEGWIKCKYPSYYTAAKEPVYAGGCLMMSFGALPKWIPASQSTWQMLFKRGKRHDRNRIDIDACKMFYYTVYAKIVAPLRANLGSLEGRHYKDIDHLDCIFFRPYQHLDTEASNGSDGEHTCAECSATLSSFLPSWDGHSSVFDSATSFTW</sequence>
<protein>
    <submittedName>
        <fullName evidence="1">Uncharacterized protein</fullName>
    </submittedName>
</protein>
<dbReference type="EMBL" id="BLZA01000021">
    <property type="protein sequence ID" value="GHJ87500.1"/>
    <property type="molecule type" value="Genomic_DNA"/>
</dbReference>